<accession>A0A1E5CVM2</accession>
<gene>
    <name evidence="1" type="ORF">A130_18450</name>
</gene>
<protein>
    <recommendedName>
        <fullName evidence="3">RiboL-PSP-HEPN domain-containing protein</fullName>
    </recommendedName>
</protein>
<evidence type="ECO:0000313" key="1">
    <source>
        <dbReference type="EMBL" id="OEE73968.1"/>
    </source>
</evidence>
<proteinExistence type="predicted"/>
<evidence type="ECO:0000313" key="2">
    <source>
        <dbReference type="Proteomes" id="UP000094165"/>
    </source>
</evidence>
<dbReference type="RefSeq" id="WP_017054356.1">
    <property type="nucleotide sequence ID" value="NZ_AJYW02000210.1"/>
</dbReference>
<evidence type="ECO:0008006" key="3">
    <source>
        <dbReference type="Google" id="ProtNLM"/>
    </source>
</evidence>
<organism evidence="1 2">
    <name type="scientific">Vibrio genomosp. F6 str. FF-238</name>
    <dbReference type="NCBI Taxonomy" id="1191298"/>
    <lineage>
        <taxon>Bacteria</taxon>
        <taxon>Pseudomonadati</taxon>
        <taxon>Pseudomonadota</taxon>
        <taxon>Gammaproteobacteria</taxon>
        <taxon>Vibrionales</taxon>
        <taxon>Vibrionaceae</taxon>
        <taxon>Vibrio</taxon>
    </lineage>
</organism>
<dbReference type="Proteomes" id="UP000094165">
    <property type="component" value="Unassembled WGS sequence"/>
</dbReference>
<keyword evidence="2" id="KW-1185">Reference proteome</keyword>
<dbReference type="EMBL" id="AJYW02000210">
    <property type="protein sequence ID" value="OEE73968.1"/>
    <property type="molecule type" value="Genomic_DNA"/>
</dbReference>
<dbReference type="AlphaFoldDB" id="A0A1E5CVM2"/>
<sequence>MTHRVKVYPHNDLMNLAHFQLKTIRTKIANEDNDGIKLDCLSCLISLAFSVEALVNFVGHKKLDKWKEFDKYINKITKVCAKAGVEFDKNVGIYSKLWQLKTLRDEVAHGKPIEIETKVATREELREKMSCPWDVSLTPENVEAMFVAVKDFEKLLFKNCQINIGETLTSAVRVGQ</sequence>
<reference evidence="1 2" key="1">
    <citation type="journal article" date="2012" name="Science">
        <title>Ecological populations of bacteria act as socially cohesive units of antibiotic production and resistance.</title>
        <authorList>
            <person name="Cordero O.X."/>
            <person name="Wildschutte H."/>
            <person name="Kirkup B."/>
            <person name="Proehl S."/>
            <person name="Ngo L."/>
            <person name="Hussain F."/>
            <person name="Le Roux F."/>
            <person name="Mincer T."/>
            <person name="Polz M.F."/>
        </authorList>
    </citation>
    <scope>NUCLEOTIDE SEQUENCE [LARGE SCALE GENOMIC DNA]</scope>
    <source>
        <strain evidence="1 2">FF-238</strain>
    </source>
</reference>
<comment type="caution">
    <text evidence="1">The sequence shown here is derived from an EMBL/GenBank/DDBJ whole genome shotgun (WGS) entry which is preliminary data.</text>
</comment>
<name>A0A1E5CVM2_9VIBR</name>